<accession>A0A9N9ELV9</accession>
<dbReference type="OrthoDB" id="2477127at2759"/>
<keyword evidence="3" id="KW-1185">Reference proteome</keyword>
<reference evidence="2" key="1">
    <citation type="submission" date="2021-06" db="EMBL/GenBank/DDBJ databases">
        <authorList>
            <person name="Kallberg Y."/>
            <person name="Tangrot J."/>
            <person name="Rosling A."/>
        </authorList>
    </citation>
    <scope>NUCLEOTIDE SEQUENCE</scope>
    <source>
        <strain evidence="2">MA453B</strain>
    </source>
</reference>
<name>A0A9N9ELV9_9GLOM</name>
<gene>
    <name evidence="2" type="ORF">DERYTH_LOCUS11794</name>
</gene>
<keyword evidence="1" id="KW-1133">Transmembrane helix</keyword>
<evidence type="ECO:0000256" key="1">
    <source>
        <dbReference type="SAM" id="Phobius"/>
    </source>
</evidence>
<protein>
    <submittedName>
        <fullName evidence="2">22744_t:CDS:1</fullName>
    </submittedName>
</protein>
<feature type="transmembrane region" description="Helical" evidence="1">
    <location>
        <begin position="6"/>
        <end position="28"/>
    </location>
</feature>
<proteinExistence type="predicted"/>
<evidence type="ECO:0000313" key="3">
    <source>
        <dbReference type="Proteomes" id="UP000789405"/>
    </source>
</evidence>
<sequence length="185" mass="21668">MDSQLAYHVNLLISAIINFLISINNIYFQQSTSPQNLINIDIEQPPNYTPRHESINDFLEKNRNINKYEFFLKANDIDRVNMKHQYICGLNGGSCWNCYNSYSHDCCTACKKIFLQCRCVYICGYTFPTGQQNKNGIYTQFKKCKYYMSDINNIEHDYLGVVKNDEHVTLFINEQDVQNFSIKCC</sequence>
<comment type="caution">
    <text evidence="2">The sequence shown here is derived from an EMBL/GenBank/DDBJ whole genome shotgun (WGS) entry which is preliminary data.</text>
</comment>
<evidence type="ECO:0000313" key="2">
    <source>
        <dbReference type="EMBL" id="CAG8680817.1"/>
    </source>
</evidence>
<dbReference type="EMBL" id="CAJVPY010007460">
    <property type="protein sequence ID" value="CAG8680817.1"/>
    <property type="molecule type" value="Genomic_DNA"/>
</dbReference>
<dbReference type="Proteomes" id="UP000789405">
    <property type="component" value="Unassembled WGS sequence"/>
</dbReference>
<organism evidence="2 3">
    <name type="scientific">Dentiscutata erythropus</name>
    <dbReference type="NCBI Taxonomy" id="1348616"/>
    <lineage>
        <taxon>Eukaryota</taxon>
        <taxon>Fungi</taxon>
        <taxon>Fungi incertae sedis</taxon>
        <taxon>Mucoromycota</taxon>
        <taxon>Glomeromycotina</taxon>
        <taxon>Glomeromycetes</taxon>
        <taxon>Diversisporales</taxon>
        <taxon>Gigasporaceae</taxon>
        <taxon>Dentiscutata</taxon>
    </lineage>
</organism>
<dbReference type="AlphaFoldDB" id="A0A9N9ELV9"/>
<keyword evidence="1" id="KW-0812">Transmembrane</keyword>
<keyword evidence="1" id="KW-0472">Membrane</keyword>